<reference evidence="2" key="2">
    <citation type="submission" date="2015-01" db="EMBL/GenBank/DDBJ databases">
        <title>Evolutionary Origins and Diversification of the Mycorrhizal Mutualists.</title>
        <authorList>
            <consortium name="DOE Joint Genome Institute"/>
            <consortium name="Mycorrhizal Genomics Consortium"/>
            <person name="Kohler A."/>
            <person name="Kuo A."/>
            <person name="Nagy L.G."/>
            <person name="Floudas D."/>
            <person name="Copeland A."/>
            <person name="Barry K.W."/>
            <person name="Cichocki N."/>
            <person name="Veneault-Fourrey C."/>
            <person name="LaButti K."/>
            <person name="Lindquist E.A."/>
            <person name="Lipzen A."/>
            <person name="Lundell T."/>
            <person name="Morin E."/>
            <person name="Murat C."/>
            <person name="Riley R."/>
            <person name="Ohm R."/>
            <person name="Sun H."/>
            <person name="Tunlid A."/>
            <person name="Henrissat B."/>
            <person name="Grigoriev I.V."/>
            <person name="Hibbett D.S."/>
            <person name="Martin F."/>
        </authorList>
    </citation>
    <scope>NUCLEOTIDE SEQUENCE [LARGE SCALE GENOMIC DNA]</scope>
    <source>
        <strain evidence="2">Marx 270</strain>
    </source>
</reference>
<dbReference type="Pfam" id="PF18759">
    <property type="entry name" value="Plavaka"/>
    <property type="match status" value="1"/>
</dbReference>
<dbReference type="Proteomes" id="UP000054217">
    <property type="component" value="Unassembled WGS sequence"/>
</dbReference>
<dbReference type="HOGENOM" id="CLU_2038969_0_0_1"/>
<dbReference type="EMBL" id="KN831962">
    <property type="protein sequence ID" value="KIO06735.1"/>
    <property type="molecule type" value="Genomic_DNA"/>
</dbReference>
<dbReference type="InterPro" id="IPR041078">
    <property type="entry name" value="Plavaka"/>
</dbReference>
<sequence length="128" mass="14560">MKSKCPCPVCLVPLEELSQLAKSFPTCTTRQAKEALTIYQEKKSASELILKALGLWPVVVSFNIFWKVENSELEEAVSFNHLHALHDGLFGHHSLKELKIILSKLPCKYAVQLEEQYILPSIYFAKRS</sequence>
<organism evidence="1 2">
    <name type="scientific">Pisolithus tinctorius Marx 270</name>
    <dbReference type="NCBI Taxonomy" id="870435"/>
    <lineage>
        <taxon>Eukaryota</taxon>
        <taxon>Fungi</taxon>
        <taxon>Dikarya</taxon>
        <taxon>Basidiomycota</taxon>
        <taxon>Agaricomycotina</taxon>
        <taxon>Agaricomycetes</taxon>
        <taxon>Agaricomycetidae</taxon>
        <taxon>Boletales</taxon>
        <taxon>Sclerodermatineae</taxon>
        <taxon>Pisolithaceae</taxon>
        <taxon>Pisolithus</taxon>
    </lineage>
</organism>
<evidence type="ECO:0000313" key="2">
    <source>
        <dbReference type="Proteomes" id="UP000054217"/>
    </source>
</evidence>
<evidence type="ECO:0000313" key="1">
    <source>
        <dbReference type="EMBL" id="KIO06735.1"/>
    </source>
</evidence>
<dbReference type="OrthoDB" id="2681810at2759"/>
<protein>
    <submittedName>
        <fullName evidence="1">Uncharacterized protein</fullName>
    </submittedName>
</protein>
<dbReference type="AlphaFoldDB" id="A0A0C3P0W6"/>
<keyword evidence="2" id="KW-1185">Reference proteome</keyword>
<name>A0A0C3P0W6_PISTI</name>
<proteinExistence type="predicted"/>
<reference evidence="1 2" key="1">
    <citation type="submission" date="2014-04" db="EMBL/GenBank/DDBJ databases">
        <authorList>
            <consortium name="DOE Joint Genome Institute"/>
            <person name="Kuo A."/>
            <person name="Kohler A."/>
            <person name="Costa M.D."/>
            <person name="Nagy L.G."/>
            <person name="Floudas D."/>
            <person name="Copeland A."/>
            <person name="Barry K.W."/>
            <person name="Cichocki N."/>
            <person name="Veneault-Fourrey C."/>
            <person name="LaButti K."/>
            <person name="Lindquist E.A."/>
            <person name="Lipzen A."/>
            <person name="Lundell T."/>
            <person name="Morin E."/>
            <person name="Murat C."/>
            <person name="Sun H."/>
            <person name="Tunlid A."/>
            <person name="Henrissat B."/>
            <person name="Grigoriev I.V."/>
            <person name="Hibbett D.S."/>
            <person name="Martin F."/>
            <person name="Nordberg H.P."/>
            <person name="Cantor M.N."/>
            <person name="Hua S.X."/>
        </authorList>
    </citation>
    <scope>NUCLEOTIDE SEQUENCE [LARGE SCALE GENOMIC DNA]</scope>
    <source>
        <strain evidence="1 2">Marx 270</strain>
    </source>
</reference>
<gene>
    <name evidence="1" type="ORF">M404DRAFT_138135</name>
</gene>
<accession>A0A0C3P0W6</accession>
<dbReference type="InParanoid" id="A0A0C3P0W6"/>